<dbReference type="GO" id="GO:0042393">
    <property type="term" value="F:histone binding"/>
    <property type="evidence" value="ECO:0007669"/>
    <property type="project" value="TreeGrafter"/>
</dbReference>
<dbReference type="InterPro" id="IPR011989">
    <property type="entry name" value="ARM-like"/>
</dbReference>
<dbReference type="InterPro" id="IPR026971">
    <property type="entry name" value="CND1/NCAPD3"/>
</dbReference>
<feature type="compositionally biased region" description="Acidic residues" evidence="11">
    <location>
        <begin position="547"/>
        <end position="560"/>
    </location>
</feature>
<dbReference type="GO" id="GO:0000779">
    <property type="term" value="C:condensed chromosome, centromeric region"/>
    <property type="evidence" value="ECO:0007669"/>
    <property type="project" value="TreeGrafter"/>
</dbReference>
<reference evidence="14 15" key="1">
    <citation type="journal article" date="2016" name="Mol. Biol. Evol.">
        <title>Comparative Genomics of Early-Diverging Mushroom-Forming Fungi Provides Insights into the Origins of Lignocellulose Decay Capabilities.</title>
        <authorList>
            <person name="Nagy L.G."/>
            <person name="Riley R."/>
            <person name="Tritt A."/>
            <person name="Adam C."/>
            <person name="Daum C."/>
            <person name="Floudas D."/>
            <person name="Sun H."/>
            <person name="Yadav J.S."/>
            <person name="Pangilinan J."/>
            <person name="Larsson K.H."/>
            <person name="Matsuura K."/>
            <person name="Barry K."/>
            <person name="Labutti K."/>
            <person name="Kuo R."/>
            <person name="Ohm R.A."/>
            <person name="Bhattacharya S.S."/>
            <person name="Shirouzu T."/>
            <person name="Yoshinaga Y."/>
            <person name="Martin F.M."/>
            <person name="Grigoriev I.V."/>
            <person name="Hibbett D.S."/>
        </authorList>
    </citation>
    <scope>NUCLEOTIDE SEQUENCE [LARGE SCALE GENOMIC DNA]</scope>
    <source>
        <strain evidence="14 15">HHB9708</strain>
    </source>
</reference>
<keyword evidence="6 10" id="KW-0498">Mitosis</keyword>
<evidence type="ECO:0000256" key="1">
    <source>
        <dbReference type="ARBA" id="ARBA00004123"/>
    </source>
</evidence>
<dbReference type="SUPFAM" id="SSF48371">
    <property type="entry name" value="ARM repeat"/>
    <property type="match status" value="1"/>
</dbReference>
<dbReference type="EMBL" id="KV419399">
    <property type="protein sequence ID" value="KZS96278.1"/>
    <property type="molecule type" value="Genomic_DNA"/>
</dbReference>
<dbReference type="Pfam" id="PF12717">
    <property type="entry name" value="Cnd1"/>
    <property type="match status" value="1"/>
</dbReference>
<evidence type="ECO:0000256" key="6">
    <source>
        <dbReference type="ARBA" id="ARBA00022776"/>
    </source>
</evidence>
<name>A0A164XTG4_9AGAM</name>
<comment type="function">
    <text evidence="10">Regulatory subunit of the condensin complex, a complex required for conversion of interphase chromatin into mitotic-like condense chromosomes. The condensin complex probably introduces positive supercoils into relaxed DNA in the presence of type I topoisomerases and converts nicked DNA into positive knotted forms in the presence of type II topoisomerases.</text>
</comment>
<evidence type="ECO:0000256" key="7">
    <source>
        <dbReference type="ARBA" id="ARBA00023067"/>
    </source>
</evidence>
<evidence type="ECO:0000259" key="13">
    <source>
        <dbReference type="Pfam" id="PF12922"/>
    </source>
</evidence>
<dbReference type="GO" id="GO:0051301">
    <property type="term" value="P:cell division"/>
    <property type="evidence" value="ECO:0007669"/>
    <property type="project" value="UniProtKB-KW"/>
</dbReference>
<evidence type="ECO:0000259" key="12">
    <source>
        <dbReference type="Pfam" id="PF12717"/>
    </source>
</evidence>
<dbReference type="GO" id="GO:0005634">
    <property type="term" value="C:nucleus"/>
    <property type="evidence" value="ECO:0007669"/>
    <property type="project" value="UniProtKB-SubCell"/>
</dbReference>
<dbReference type="Pfam" id="PF12922">
    <property type="entry name" value="Cnd1_N"/>
    <property type="match status" value="1"/>
</dbReference>
<dbReference type="PIRSF" id="PIRSF017127">
    <property type="entry name" value="Condensin_D2"/>
    <property type="match status" value="1"/>
</dbReference>
<feature type="domain" description="Condensin complex subunit 1 C-terminal" evidence="12">
    <location>
        <begin position="1151"/>
        <end position="1322"/>
    </location>
</feature>
<evidence type="ECO:0000313" key="14">
    <source>
        <dbReference type="EMBL" id="KZS96278.1"/>
    </source>
</evidence>
<feature type="domain" description="Condensin complex subunit 1 N-terminal" evidence="13">
    <location>
        <begin position="75"/>
        <end position="231"/>
    </location>
</feature>
<evidence type="ECO:0000313" key="15">
    <source>
        <dbReference type="Proteomes" id="UP000076722"/>
    </source>
</evidence>
<gene>
    <name evidence="14" type="ORF">SISNIDRAFT_407256</name>
</gene>
<proteinExistence type="inferred from homology"/>
<dbReference type="InterPro" id="IPR016024">
    <property type="entry name" value="ARM-type_fold"/>
</dbReference>
<evidence type="ECO:0000256" key="3">
    <source>
        <dbReference type="ARBA" id="ARBA00009606"/>
    </source>
</evidence>
<dbReference type="GO" id="GO:0000796">
    <property type="term" value="C:condensin complex"/>
    <property type="evidence" value="ECO:0007669"/>
    <property type="project" value="TreeGrafter"/>
</dbReference>
<dbReference type="InterPro" id="IPR024324">
    <property type="entry name" value="Condensin_cplx_su1_N"/>
</dbReference>
<dbReference type="GO" id="GO:0007076">
    <property type="term" value="P:mitotic chromosome condensation"/>
    <property type="evidence" value="ECO:0007669"/>
    <property type="project" value="InterPro"/>
</dbReference>
<evidence type="ECO:0000256" key="4">
    <source>
        <dbReference type="ARBA" id="ARBA00022454"/>
    </source>
</evidence>
<keyword evidence="8" id="KW-0539">Nucleus</keyword>
<dbReference type="PANTHER" id="PTHR14222">
    <property type="entry name" value="CONDENSIN"/>
    <property type="match status" value="1"/>
</dbReference>
<comment type="subcellular location">
    <subcellularLocation>
        <location evidence="2">Chromosome</location>
    </subcellularLocation>
    <subcellularLocation>
        <location evidence="1">Nucleus</location>
    </subcellularLocation>
</comment>
<organism evidence="14 15">
    <name type="scientific">Sistotremastrum niveocremeum HHB9708</name>
    <dbReference type="NCBI Taxonomy" id="1314777"/>
    <lineage>
        <taxon>Eukaryota</taxon>
        <taxon>Fungi</taxon>
        <taxon>Dikarya</taxon>
        <taxon>Basidiomycota</taxon>
        <taxon>Agaricomycotina</taxon>
        <taxon>Agaricomycetes</taxon>
        <taxon>Sistotremastrales</taxon>
        <taxon>Sistotremastraceae</taxon>
        <taxon>Sertulicium</taxon>
        <taxon>Sertulicium niveocremeum</taxon>
    </lineage>
</organism>
<keyword evidence="7 10" id="KW-0226">DNA condensation</keyword>
<keyword evidence="15" id="KW-1185">Reference proteome</keyword>
<dbReference type="InterPro" id="IPR007673">
    <property type="entry name" value="Condensin_cplx_su1"/>
</dbReference>
<evidence type="ECO:0000256" key="10">
    <source>
        <dbReference type="PIRNR" id="PIRNR017127"/>
    </source>
</evidence>
<feature type="compositionally biased region" description="Acidic residues" evidence="11">
    <location>
        <begin position="470"/>
        <end position="492"/>
    </location>
</feature>
<feature type="region of interest" description="Disordered" evidence="11">
    <location>
        <begin position="964"/>
        <end position="997"/>
    </location>
</feature>
<protein>
    <recommendedName>
        <fullName evidence="10">Condensin complex subunit 1</fullName>
    </recommendedName>
</protein>
<keyword evidence="5 10" id="KW-0132">Cell division</keyword>
<dbReference type="PANTHER" id="PTHR14222:SF2">
    <property type="entry name" value="CONDENSIN COMPLEX SUBUNIT 1"/>
    <property type="match status" value="1"/>
</dbReference>
<dbReference type="STRING" id="1314777.A0A164XTG4"/>
<dbReference type="Proteomes" id="UP000076722">
    <property type="component" value="Unassembled WGS sequence"/>
</dbReference>
<dbReference type="Gene3D" id="1.25.10.10">
    <property type="entry name" value="Leucine-rich Repeat Variant"/>
    <property type="match status" value="2"/>
</dbReference>
<evidence type="ECO:0000256" key="8">
    <source>
        <dbReference type="ARBA" id="ARBA00023242"/>
    </source>
</evidence>
<keyword evidence="4" id="KW-0158">Chromosome</keyword>
<dbReference type="OrthoDB" id="436262at2759"/>
<feature type="region of interest" description="Disordered" evidence="11">
    <location>
        <begin position="1037"/>
        <end position="1060"/>
    </location>
</feature>
<dbReference type="InterPro" id="IPR032682">
    <property type="entry name" value="Cnd1_C"/>
</dbReference>
<keyword evidence="9 10" id="KW-0131">Cell cycle</keyword>
<sequence length="1449" mass="163849">MQFQLQDELQALQDIPNYPIPEEHDVESMDPAAVDALLEGAVQSVADSSDAITDPHIFDVYRSLLKYADHLAGNVLSGLLDSITSALHAELDATTRDIDTDASEAIPHHREPMEKFAFLLLWFVIVAERNTSASDVVEKPKKGKGSRKKARTEEWNWEDQIPATLGLISKVLRLKTHRIWITSTERDTFINCLTRPAYVVSESEQHMKVQNIKLSMYKVVCLAVKHHAHSLLAQISIMQSLQYYEHLSEPMAEMLTILAKEFDHSQLAEEILREISTKEFNAQDPKGPRSFSKYLIKLAELSPRLVLKQISVLLRHLDSESYPMRMALVEIIGLLIREIASSEEGELEAREKQINGFFELLNERFRDLSSYVRAKVINTMAKLLDLPHKFPKERLTMTTWVIAALEDKASSVRRYAIALLTKLILTHPYGLMHGGLLNLVDWESRYKEVAEELQKIEASELEQAKADGQGGDDDNEEEGDEGSDEEEEEAGDETVRMDEDGESIPPTPATMKSMRSRKSSMPSMATARGWSVSFEDPGDSTAQISTIDEEEDEDEGEGEGDTTQRGDKPIEEDEEMEDFTQQFDEQEGVPQTPKTVRHGSPTSTVRNPRTPARSRVPRTPKTTQSTMKKPKKKSKKNRKTDGLVMSTMTNEQAALAALQSNQLLHLRLRKRYYAEALAFIRHIEGAMDTLQKLLVSTSKAEVLESMEFFRVAHEYQFQSAQGGIKKMLHLIWSKDNSSTSEDGKELKGIRSRLIECYRNLYFDPLPDMDAKQQINRITRNMIQLTFEATLAELTSLEELMRTMMEDHQIHQDVVSKLWQVYSSDKDIPKAQRRGAIIILGMLAIANRSVVSQHVETLIKVGLGARGKADATLARYTCIALQRLNGSVKKVKGSLSDKSLRLPMDNPIFTKLKDAIEYPCRRRDWFGMAEQAINCIYLLADRPDLLCDKIIKLLTRRVFGKKQSTPMDVDLPDATQDDSGDVTMASGASAPSIAPQNSSDSGDAFELAQLIFFVGHVAIKHIVFLELVEREWKHQKDVKTSAAKHGKTTGAGNTAKDGEELDQVAGNAEDEIGERIAAIRETELLYSPNSLLTAFGPMIVKICRSPNKYKSQILRTAAVLSFSKFLCVSSQFCDEHHRLLFKILETSRDPDIRSNVVIALGDIAVCFSTIIDENSNELYKGLSDEDLVVKKNTLMVLTHLILNGMVKVKGQLGEMAKCLEDPDQRIADLAKLFFSELSTKENAIYNNLPDVISHLSVGEHAVDEEVFQSTMKYIFGFIEKVAPLSSKGHRIEKQAENIVEKLCQRFRLVDDPRQWRDIAFCLSLLPFKSERSVKKLIDGLPFYQDKLHEEAVYSRFNEILQKARSNKSANKPDTELKEFESILTDFKEKGMEDEALEKRVEVKKAAAKKRATRRSECNRIIPRVSHPDLTSAQLGGRRRQWRRQKTLNNY</sequence>
<evidence type="ECO:0000256" key="5">
    <source>
        <dbReference type="ARBA" id="ARBA00022618"/>
    </source>
</evidence>
<dbReference type="GO" id="GO:0010032">
    <property type="term" value="P:meiotic chromosome condensation"/>
    <property type="evidence" value="ECO:0007669"/>
    <property type="project" value="TreeGrafter"/>
</dbReference>
<evidence type="ECO:0000256" key="11">
    <source>
        <dbReference type="SAM" id="MobiDB-lite"/>
    </source>
</evidence>
<feature type="region of interest" description="Disordered" evidence="11">
    <location>
        <begin position="461"/>
        <end position="641"/>
    </location>
</feature>
<comment type="similarity">
    <text evidence="3 10">Belongs to the CND1 (condensin subunit 1) family.</text>
</comment>
<evidence type="ECO:0000256" key="9">
    <source>
        <dbReference type="ARBA" id="ARBA00023306"/>
    </source>
</evidence>
<evidence type="ECO:0000256" key="2">
    <source>
        <dbReference type="ARBA" id="ARBA00004286"/>
    </source>
</evidence>
<feature type="compositionally biased region" description="Basic residues" evidence="11">
    <location>
        <begin position="628"/>
        <end position="638"/>
    </location>
</feature>
<accession>A0A164XTG4</accession>